<proteinExistence type="predicted"/>
<protein>
    <submittedName>
        <fullName evidence="2">Uncharacterized protein</fullName>
    </submittedName>
</protein>
<dbReference type="EMBL" id="NBSK02000007">
    <property type="protein sequence ID" value="KAJ0194707.1"/>
    <property type="molecule type" value="Genomic_DNA"/>
</dbReference>
<dbReference type="PANTHER" id="PTHR31579">
    <property type="entry name" value="OS03G0796600 PROTEIN"/>
    <property type="match status" value="1"/>
</dbReference>
<dbReference type="PANTHER" id="PTHR31579:SF2">
    <property type="entry name" value="DUF506 FAMILY PROTEIN"/>
    <property type="match status" value="1"/>
</dbReference>
<accession>A0A9R1UVB7</accession>
<dbReference type="OrthoDB" id="691424at2759"/>
<dbReference type="Proteomes" id="UP000235145">
    <property type="component" value="Unassembled WGS sequence"/>
</dbReference>
<evidence type="ECO:0000313" key="2">
    <source>
        <dbReference type="EMBL" id="KAJ0194707.1"/>
    </source>
</evidence>
<gene>
    <name evidence="2" type="ORF">LSAT_V11C700350950</name>
</gene>
<evidence type="ECO:0000256" key="1">
    <source>
        <dbReference type="SAM" id="MobiDB-lite"/>
    </source>
</evidence>
<dbReference type="AlphaFoldDB" id="A0A9R1UVB7"/>
<reference evidence="2 3" key="1">
    <citation type="journal article" date="2017" name="Nat. Commun.">
        <title>Genome assembly with in vitro proximity ligation data and whole-genome triplication in lettuce.</title>
        <authorList>
            <person name="Reyes-Chin-Wo S."/>
            <person name="Wang Z."/>
            <person name="Yang X."/>
            <person name="Kozik A."/>
            <person name="Arikit S."/>
            <person name="Song C."/>
            <person name="Xia L."/>
            <person name="Froenicke L."/>
            <person name="Lavelle D.O."/>
            <person name="Truco M.J."/>
            <person name="Xia R."/>
            <person name="Zhu S."/>
            <person name="Xu C."/>
            <person name="Xu H."/>
            <person name="Xu X."/>
            <person name="Cox K."/>
            <person name="Korf I."/>
            <person name="Meyers B.C."/>
            <person name="Michelmore R.W."/>
        </authorList>
    </citation>
    <scope>NUCLEOTIDE SEQUENCE [LARGE SCALE GENOMIC DNA]</scope>
    <source>
        <strain evidence="3">cv. Salinas</strain>
        <tissue evidence="2">Seedlings</tissue>
    </source>
</reference>
<comment type="caution">
    <text evidence="2">The sequence shown here is derived from an EMBL/GenBank/DDBJ whole genome shotgun (WGS) entry which is preliminary data.</text>
</comment>
<organism evidence="2 3">
    <name type="scientific">Lactuca sativa</name>
    <name type="common">Garden lettuce</name>
    <dbReference type="NCBI Taxonomy" id="4236"/>
    <lineage>
        <taxon>Eukaryota</taxon>
        <taxon>Viridiplantae</taxon>
        <taxon>Streptophyta</taxon>
        <taxon>Embryophyta</taxon>
        <taxon>Tracheophyta</taxon>
        <taxon>Spermatophyta</taxon>
        <taxon>Magnoliopsida</taxon>
        <taxon>eudicotyledons</taxon>
        <taxon>Gunneridae</taxon>
        <taxon>Pentapetalae</taxon>
        <taxon>asterids</taxon>
        <taxon>campanulids</taxon>
        <taxon>Asterales</taxon>
        <taxon>Asteraceae</taxon>
        <taxon>Cichorioideae</taxon>
        <taxon>Cichorieae</taxon>
        <taxon>Lactucinae</taxon>
        <taxon>Lactuca</taxon>
    </lineage>
</organism>
<feature type="region of interest" description="Disordered" evidence="1">
    <location>
        <begin position="1"/>
        <end position="31"/>
    </location>
</feature>
<dbReference type="Gramene" id="rna-gnl|WGS:NBSK|LSAT_7X21481_mrna">
    <property type="protein sequence ID" value="cds-PLY65645.1"/>
    <property type="gene ID" value="gene-LSAT_7X21481"/>
</dbReference>
<feature type="compositionally biased region" description="Polar residues" evidence="1">
    <location>
        <begin position="17"/>
        <end position="31"/>
    </location>
</feature>
<sequence length="320" mass="36887">MGRATTRIPMSHRVLSPNHNYNTGDNPHDQPTMQLSGSIFGFLEEEATILSSPENDTYSDNIQHEIEDDNETENPEDIEDKIKFWDTQHKNLHSTLFRTTMFESKIRNIAKEVLLEVEMAENECSCSRPVPRGCRSCRMREICSRLQNSGYDSAICKSKWKSSLDIPSGEHTFVDVIDNSNHKKGEVRVIIELELRGQFEMKKGSEEYNGLVSKLPDIFVGKIDRLQTVIKLLSNAAKKCMKEKKMHLGPWRKQRYMQAKWLKVIERITPITLTLIKPLEVDHSYSTRSPYKAKSSMLTMDLLDNLSNMSYVYVHTVEVL</sequence>
<name>A0A9R1UVB7_LACSA</name>
<dbReference type="Pfam" id="PF04720">
    <property type="entry name" value="PDDEXK_6"/>
    <property type="match status" value="1"/>
</dbReference>
<evidence type="ECO:0000313" key="3">
    <source>
        <dbReference type="Proteomes" id="UP000235145"/>
    </source>
</evidence>
<keyword evidence="3" id="KW-1185">Reference proteome</keyword>
<dbReference type="NCBIfam" id="TIGR01615">
    <property type="entry name" value="A_thal_3542"/>
    <property type="match status" value="1"/>
</dbReference>
<dbReference type="InterPro" id="IPR006502">
    <property type="entry name" value="PDDEXK-like"/>
</dbReference>